<dbReference type="PANTHER" id="PTHR36578">
    <property type="entry name" value="CHROMOSOME 15, WHOLE GENOME SHOTGUN SEQUENCE"/>
    <property type="match status" value="1"/>
</dbReference>
<gene>
    <name evidence="1" type="ORF">T440DRAFT_378413</name>
</gene>
<protein>
    <submittedName>
        <fullName evidence="1">Uncharacterized protein</fullName>
    </submittedName>
</protein>
<name>A0A6A7ATT9_9PLEO</name>
<reference evidence="1" key="1">
    <citation type="submission" date="2020-01" db="EMBL/GenBank/DDBJ databases">
        <authorList>
            <consortium name="DOE Joint Genome Institute"/>
            <person name="Haridas S."/>
            <person name="Albert R."/>
            <person name="Binder M."/>
            <person name="Bloem J."/>
            <person name="Labutti K."/>
            <person name="Salamov A."/>
            <person name="Andreopoulos B."/>
            <person name="Baker S.E."/>
            <person name="Barry K."/>
            <person name="Bills G."/>
            <person name="Bluhm B.H."/>
            <person name="Cannon C."/>
            <person name="Castanera R."/>
            <person name="Culley D.E."/>
            <person name="Daum C."/>
            <person name="Ezra D."/>
            <person name="Gonzalez J.B."/>
            <person name="Henrissat B."/>
            <person name="Kuo A."/>
            <person name="Liang C."/>
            <person name="Lipzen A."/>
            <person name="Lutzoni F."/>
            <person name="Magnuson J."/>
            <person name="Mondo S."/>
            <person name="Nolan M."/>
            <person name="Ohm R."/>
            <person name="Pangilinan J."/>
            <person name="Park H.-J."/>
            <person name="Ramirez L."/>
            <person name="Alfaro M."/>
            <person name="Sun H."/>
            <person name="Tritt A."/>
            <person name="Yoshinaga Y."/>
            <person name="Zwiers L.-H."/>
            <person name="Turgeon B.G."/>
            <person name="Goodwin S.B."/>
            <person name="Spatafora J.W."/>
            <person name="Crous P.W."/>
            <person name="Grigoriev I.V."/>
        </authorList>
    </citation>
    <scope>NUCLEOTIDE SEQUENCE</scope>
    <source>
        <strain evidence="1">IPT5</strain>
    </source>
</reference>
<dbReference type="PANTHER" id="PTHR36578:SF1">
    <property type="entry name" value="APPLE DOMAIN-CONTAINING PROTEIN"/>
    <property type="match status" value="1"/>
</dbReference>
<sequence>ECYREPAGYGPVPEIDNHMEFYALAALTEAAMSAIIPTGYAPAFQNLQGACCGTCLGSGKELASYDVEHCSSLCDRHPDCESFNIYFKRVPLVHPGESCKDPPGTTRIMCKLLDHRIDERDAPQRVALAQGFVSAITGSNGYNK</sequence>
<dbReference type="AlphaFoldDB" id="A0A6A7ATT9"/>
<evidence type="ECO:0000313" key="1">
    <source>
        <dbReference type="EMBL" id="KAF2845649.1"/>
    </source>
</evidence>
<proteinExistence type="predicted"/>
<dbReference type="EMBL" id="MU006343">
    <property type="protein sequence ID" value="KAF2845649.1"/>
    <property type="molecule type" value="Genomic_DNA"/>
</dbReference>
<feature type="non-terminal residue" evidence="1">
    <location>
        <position position="1"/>
    </location>
</feature>
<dbReference type="OrthoDB" id="271448at2759"/>
<accession>A0A6A7ATT9</accession>
<dbReference type="Proteomes" id="UP000799423">
    <property type="component" value="Unassembled WGS sequence"/>
</dbReference>
<keyword evidence="2" id="KW-1185">Reference proteome</keyword>
<feature type="non-terminal residue" evidence="1">
    <location>
        <position position="144"/>
    </location>
</feature>
<evidence type="ECO:0000313" key="2">
    <source>
        <dbReference type="Proteomes" id="UP000799423"/>
    </source>
</evidence>
<organism evidence="1 2">
    <name type="scientific">Plenodomus tracheiphilus IPT5</name>
    <dbReference type="NCBI Taxonomy" id="1408161"/>
    <lineage>
        <taxon>Eukaryota</taxon>
        <taxon>Fungi</taxon>
        <taxon>Dikarya</taxon>
        <taxon>Ascomycota</taxon>
        <taxon>Pezizomycotina</taxon>
        <taxon>Dothideomycetes</taxon>
        <taxon>Pleosporomycetidae</taxon>
        <taxon>Pleosporales</taxon>
        <taxon>Pleosporineae</taxon>
        <taxon>Leptosphaeriaceae</taxon>
        <taxon>Plenodomus</taxon>
    </lineage>
</organism>